<keyword evidence="3" id="KW-0698">rRNA processing</keyword>
<comment type="caution">
    <text evidence="4">The sequence shown here is derived from an EMBL/GenBank/DDBJ whole genome shotgun (WGS) entry which is preliminary data.</text>
</comment>
<dbReference type="SUPFAM" id="SSF53335">
    <property type="entry name" value="S-adenosyl-L-methionine-dependent methyltransferases"/>
    <property type="match status" value="1"/>
</dbReference>
<dbReference type="Gene3D" id="3.40.50.150">
    <property type="entry name" value="Vaccinia Virus protein VP39"/>
    <property type="match status" value="1"/>
</dbReference>
<dbReference type="RefSeq" id="WP_114342072.1">
    <property type="nucleotide sequence ID" value="NZ_QFWQ01000005.1"/>
</dbReference>
<dbReference type="PANTHER" id="PTHR37426:SF1">
    <property type="entry name" value="RIBOSOMAL RNA LARGE SUBUNIT METHYLTRANSFERASE J"/>
    <property type="match status" value="1"/>
</dbReference>
<dbReference type="HAMAP" id="MF_00934">
    <property type="entry name" value="23SrRNA_methyltr_J"/>
    <property type="match status" value="1"/>
</dbReference>
<feature type="binding site" evidence="3">
    <location>
        <position position="18"/>
    </location>
    <ligand>
        <name>S-adenosyl-L-methionine</name>
        <dbReference type="ChEBI" id="CHEBI:59789"/>
    </ligand>
</feature>
<dbReference type="PROSITE" id="PS00092">
    <property type="entry name" value="N6_MTASE"/>
    <property type="match status" value="1"/>
</dbReference>
<organism evidence="4 5">
    <name type="scientific">Rhodanobacter denitrificans</name>
    <dbReference type="NCBI Taxonomy" id="666685"/>
    <lineage>
        <taxon>Bacteria</taxon>
        <taxon>Pseudomonadati</taxon>
        <taxon>Pseudomonadota</taxon>
        <taxon>Gammaproteobacteria</taxon>
        <taxon>Lysobacterales</taxon>
        <taxon>Rhodanobacteraceae</taxon>
        <taxon>Rhodanobacter</taxon>
    </lineage>
</organism>
<dbReference type="GO" id="GO:0005829">
    <property type="term" value="C:cytosol"/>
    <property type="evidence" value="ECO:0007669"/>
    <property type="project" value="TreeGrafter"/>
</dbReference>
<dbReference type="GO" id="GO:0003723">
    <property type="term" value="F:RNA binding"/>
    <property type="evidence" value="ECO:0007669"/>
    <property type="project" value="UniProtKB-UniRule"/>
</dbReference>
<dbReference type="GO" id="GO:0036307">
    <property type="term" value="F:23S rRNA (adenine(2030)-N(6))-methyltransferase activity"/>
    <property type="evidence" value="ECO:0007669"/>
    <property type="project" value="UniProtKB-UniRule"/>
</dbReference>
<evidence type="ECO:0000256" key="1">
    <source>
        <dbReference type="ARBA" id="ARBA00022603"/>
    </source>
</evidence>
<feature type="binding site" evidence="3">
    <location>
        <position position="100"/>
    </location>
    <ligand>
        <name>S-adenosyl-L-methionine</name>
        <dbReference type="ChEBI" id="CHEBI:59789"/>
    </ligand>
</feature>
<feature type="binding site" evidence="3">
    <location>
        <position position="118"/>
    </location>
    <ligand>
        <name>S-adenosyl-L-methionine</name>
        <dbReference type="ChEBI" id="CHEBI:59789"/>
    </ligand>
</feature>
<name>A0A368KH17_9GAMM</name>
<feature type="binding site" evidence="3">
    <location>
        <position position="41"/>
    </location>
    <ligand>
        <name>S-adenosyl-L-methionine</name>
        <dbReference type="ChEBI" id="CHEBI:59789"/>
    </ligand>
</feature>
<keyword evidence="3" id="KW-0694">RNA-binding</keyword>
<dbReference type="InterPro" id="IPR002052">
    <property type="entry name" value="DNA_methylase_N6_adenine_CS"/>
</dbReference>
<dbReference type="AlphaFoldDB" id="A0A368KH17"/>
<evidence type="ECO:0000256" key="3">
    <source>
        <dbReference type="HAMAP-Rule" id="MF_00934"/>
    </source>
</evidence>
<proteinExistence type="inferred from homology"/>
<protein>
    <recommendedName>
        <fullName evidence="3">Ribosomal RNA large subunit methyltransferase J</fullName>
        <ecNumber evidence="3">2.1.1.266</ecNumber>
    </recommendedName>
    <alternativeName>
        <fullName evidence="3">23S rRNA (adenine(2030)-N6)-methyltransferase</fullName>
    </alternativeName>
    <alternativeName>
        <fullName evidence="3">23S rRNA m6A2030 methyltransferase</fullName>
    </alternativeName>
</protein>
<gene>
    <name evidence="3" type="primary">rlmJ</name>
    <name evidence="4" type="ORF">DEO45_07500</name>
</gene>
<comment type="function">
    <text evidence="3">Specifically methylates the adenine in position 2030 of 23S rRNA.</text>
</comment>
<feature type="active site" description="Proton acceptor" evidence="3">
    <location>
        <position position="164"/>
    </location>
</feature>
<keyword evidence="1 3" id="KW-0489">Methyltransferase</keyword>
<dbReference type="EMBL" id="QFWQ01000005">
    <property type="protein sequence ID" value="RCS30285.1"/>
    <property type="molecule type" value="Genomic_DNA"/>
</dbReference>
<keyword evidence="3" id="KW-0949">S-adenosyl-L-methionine</keyword>
<feature type="binding site" evidence="3">
    <location>
        <begin position="143"/>
        <end position="144"/>
    </location>
    <ligand>
        <name>S-adenosyl-L-methionine</name>
        <dbReference type="ChEBI" id="CHEBI:59789"/>
    </ligand>
</feature>
<dbReference type="EC" id="2.1.1.266" evidence="3"/>
<comment type="subunit">
    <text evidence="3">Monomer.</text>
</comment>
<reference evidence="4 5" key="1">
    <citation type="submission" date="2018-05" db="EMBL/GenBank/DDBJ databases">
        <title>Draft genome sequence of Rhodanobacter denitrificans Yn1 isolated from gold copper mine.</title>
        <authorList>
            <person name="Yang N."/>
            <person name="Mazhar H.S."/>
            <person name="Rensing C."/>
        </authorList>
    </citation>
    <scope>NUCLEOTIDE SEQUENCE [LARGE SCALE GENOMIC DNA]</scope>
    <source>
        <strain evidence="4 5">Yn1</strain>
    </source>
</reference>
<comment type="similarity">
    <text evidence="3">Belongs to the RlmJ family.</text>
</comment>
<dbReference type="PANTHER" id="PTHR37426">
    <property type="entry name" value="RIBOSOMAL RNA LARGE SUBUNIT METHYLTRANSFERASE J"/>
    <property type="match status" value="1"/>
</dbReference>
<sequence>MNYRHAYHAGNFADVLKHTVLLALIEAMQAKPTPFCYIDTHAGSGSYSLEGFEAKKTGEHRDGIARLHPAEKVPPLLQRWRAGILKGEGNEQGLKHYPGSPLQVARLLRPGDSAQLCELHVEEATKLRELFHGNPQVHVHQRDGYEALKALLPPKEKRGLVLIDPPYEAQEAEYKLIEQALKSALLRWPTGVYAVWYPIKLRSQVQPFLRKLQHSGVKRILRAELLVHPDDSPLRLNGSGMVILNAPWKLDDTLREPLRVLASLLSQERPAEVKLDWLLDEAGSQLNTPSPLPASRLPRTPGRR</sequence>
<evidence type="ECO:0000313" key="4">
    <source>
        <dbReference type="EMBL" id="RCS30285.1"/>
    </source>
</evidence>
<dbReference type="InterPro" id="IPR007473">
    <property type="entry name" value="RlmJ"/>
</dbReference>
<evidence type="ECO:0000313" key="5">
    <source>
        <dbReference type="Proteomes" id="UP000252387"/>
    </source>
</evidence>
<evidence type="ECO:0000256" key="2">
    <source>
        <dbReference type="ARBA" id="ARBA00022679"/>
    </source>
</evidence>
<keyword evidence="2 3" id="KW-0808">Transferase</keyword>
<comment type="catalytic activity">
    <reaction evidence="3">
        <text>adenosine(2030) in 23S rRNA + S-adenosyl-L-methionine = N(6)-methyladenosine(2030) in 23S rRNA + S-adenosyl-L-homocysteine + H(+)</text>
        <dbReference type="Rhea" id="RHEA:43736"/>
        <dbReference type="Rhea" id="RHEA-COMP:10668"/>
        <dbReference type="Rhea" id="RHEA-COMP:10669"/>
        <dbReference type="ChEBI" id="CHEBI:15378"/>
        <dbReference type="ChEBI" id="CHEBI:57856"/>
        <dbReference type="ChEBI" id="CHEBI:59789"/>
        <dbReference type="ChEBI" id="CHEBI:74411"/>
        <dbReference type="ChEBI" id="CHEBI:74449"/>
        <dbReference type="EC" id="2.1.1.266"/>
    </reaction>
</comment>
<dbReference type="Pfam" id="PF04378">
    <property type="entry name" value="RsmJ"/>
    <property type="match status" value="1"/>
</dbReference>
<dbReference type="GO" id="GO:0070475">
    <property type="term" value="P:rRNA base methylation"/>
    <property type="evidence" value="ECO:0007669"/>
    <property type="project" value="UniProtKB-UniRule"/>
</dbReference>
<feature type="site" description="Interaction with substrate rRNA" evidence="3">
    <location>
        <position position="3"/>
    </location>
</feature>
<dbReference type="OrthoDB" id="9791274at2"/>
<dbReference type="Proteomes" id="UP000252387">
    <property type="component" value="Unassembled WGS sequence"/>
</dbReference>
<feature type="binding site" evidence="3">
    <location>
        <position position="164"/>
    </location>
    <ligand>
        <name>S-adenosyl-L-methionine</name>
        <dbReference type="ChEBI" id="CHEBI:59789"/>
    </ligand>
</feature>
<keyword evidence="5" id="KW-1185">Reference proteome</keyword>
<dbReference type="InterPro" id="IPR029063">
    <property type="entry name" value="SAM-dependent_MTases_sf"/>
</dbReference>
<accession>A0A368KH17</accession>